<feature type="compositionally biased region" description="Basic residues" evidence="1">
    <location>
        <begin position="9"/>
        <end position="23"/>
    </location>
</feature>
<sequence length="721" mass="81673">MPLKNQSYKSRKHPSFNRASKAQRLRRIEEKRLTYNDSSFENNTIAPINEPDLFARCEVAVQTDPSEDIVHEDVTHQNNAMSEAKSLTSLRTPQNALTAEDMSDLPDLCIETSNCTENCLPEGNFLKFIPFDCTKLHYACSDVLCNENTVVTTDSEKNTLNNLSVLGALSTGSGFSQEEEKFSVMNVRYMSKDKFASCEKVTAEVMKSYAQEEMVKAILDEKQLAESRGDIDSDGYYCITLIVDGGWCKRSYGHGYNASSGVSVLIGMSTQKIVFIGVRNKVCLICCAIANGRMEKKDHLCWKNWKGPSTAMESDSIVEGLLYLESVHHIRCTRLVGDGDSNTIAKCRERISYGGRILKVECANHAVRRYGRAIQKLQGNTTRFSGPAGRTLVACSNTLIWNATNNPAETFMSQLCKISGGKRIDFSKSGGFNRRADIAVLAFQSPAQQFHEKAYKIIAKKSPSTPLTKFLSNRRNRYLKQIQRKKLFPNPKKLKLKRNATDSNYGENVERPDVPEKSTPCSKLVMRIVYGTDFCNAAMKYGLANEEIARKQYERDYSTEVKICGLFVDKDKPFLCASPDGLVGDDGLIEIKCPYSARSEPNLLEFLITKKNSLGFKFSNERGIYLPLNHKFYFQIQGQLFITQRKWCDLYLWCKKDSLTLRIEANEEFWKGIIPKLEKFYFKCVLPEILDGRAPRNMPLREPLYVEESSRSKKQKMIDIG</sequence>
<evidence type="ECO:0000313" key="5">
    <source>
        <dbReference type="Proteomes" id="UP000887159"/>
    </source>
</evidence>
<accession>A0A8X6W8W4</accession>
<dbReference type="PANTHER" id="PTHR46609">
    <property type="entry name" value="EXONUCLEASE, PHAGE-TYPE/RECB, C-TERMINAL DOMAIN-CONTAINING PROTEIN"/>
    <property type="match status" value="1"/>
</dbReference>
<reference evidence="4" key="1">
    <citation type="submission" date="2020-08" db="EMBL/GenBank/DDBJ databases">
        <title>Multicomponent nature underlies the extraordinary mechanical properties of spider dragline silk.</title>
        <authorList>
            <person name="Kono N."/>
            <person name="Nakamura H."/>
            <person name="Mori M."/>
            <person name="Yoshida Y."/>
            <person name="Ohtoshi R."/>
            <person name="Malay A.D."/>
            <person name="Moran D.A.P."/>
            <person name="Tomita M."/>
            <person name="Numata K."/>
            <person name="Arakawa K."/>
        </authorList>
    </citation>
    <scope>NUCLEOTIDE SEQUENCE</scope>
</reference>
<dbReference type="InterPro" id="IPR019080">
    <property type="entry name" value="YqaJ_viral_recombinase"/>
</dbReference>
<evidence type="ECO:0000313" key="4">
    <source>
        <dbReference type="EMBL" id="GFY29756.1"/>
    </source>
</evidence>
<dbReference type="AlphaFoldDB" id="A0A8X6W8W4"/>
<dbReference type="Proteomes" id="UP000887159">
    <property type="component" value="Unassembled WGS sequence"/>
</dbReference>
<feature type="domain" description="YqaJ viral recombinase" evidence="2">
    <location>
        <begin position="531"/>
        <end position="645"/>
    </location>
</feature>
<dbReference type="GO" id="GO:0006281">
    <property type="term" value="P:DNA repair"/>
    <property type="evidence" value="ECO:0007669"/>
    <property type="project" value="UniProtKB-ARBA"/>
</dbReference>
<proteinExistence type="predicted"/>
<dbReference type="InterPro" id="IPR011335">
    <property type="entry name" value="Restrct_endonuc-II-like"/>
</dbReference>
<dbReference type="InterPro" id="IPR049012">
    <property type="entry name" value="Mutator_transp_dom"/>
</dbReference>
<evidence type="ECO:0000259" key="2">
    <source>
        <dbReference type="Pfam" id="PF09588"/>
    </source>
</evidence>
<dbReference type="PANTHER" id="PTHR46609:SF8">
    <property type="entry name" value="YQAJ VIRAL RECOMBINASE DOMAIN-CONTAINING PROTEIN"/>
    <property type="match status" value="1"/>
</dbReference>
<evidence type="ECO:0000259" key="3">
    <source>
        <dbReference type="Pfam" id="PF20700"/>
    </source>
</evidence>
<name>A0A8X6W8W4_TRICX</name>
<dbReference type="InterPro" id="IPR011604">
    <property type="entry name" value="PDDEXK-like_dom_sf"/>
</dbReference>
<dbReference type="SUPFAM" id="SSF52980">
    <property type="entry name" value="Restriction endonuclease-like"/>
    <property type="match status" value="1"/>
</dbReference>
<dbReference type="InterPro" id="IPR051703">
    <property type="entry name" value="NF-kappa-B_Signaling_Reg"/>
</dbReference>
<keyword evidence="5" id="KW-1185">Reference proteome</keyword>
<feature type="domain" description="Mutator-like transposase" evidence="3">
    <location>
        <begin position="134"/>
        <end position="390"/>
    </location>
</feature>
<dbReference type="Pfam" id="PF20700">
    <property type="entry name" value="Mutator"/>
    <property type="match status" value="1"/>
</dbReference>
<dbReference type="EMBL" id="BMAU01021389">
    <property type="protein sequence ID" value="GFY29756.1"/>
    <property type="molecule type" value="Genomic_DNA"/>
</dbReference>
<organism evidence="4 5">
    <name type="scientific">Trichonephila clavipes</name>
    <name type="common">Golden silk orbweaver</name>
    <name type="synonym">Nephila clavipes</name>
    <dbReference type="NCBI Taxonomy" id="2585209"/>
    <lineage>
        <taxon>Eukaryota</taxon>
        <taxon>Metazoa</taxon>
        <taxon>Ecdysozoa</taxon>
        <taxon>Arthropoda</taxon>
        <taxon>Chelicerata</taxon>
        <taxon>Arachnida</taxon>
        <taxon>Araneae</taxon>
        <taxon>Araneomorphae</taxon>
        <taxon>Entelegynae</taxon>
        <taxon>Araneoidea</taxon>
        <taxon>Nephilidae</taxon>
        <taxon>Trichonephila</taxon>
    </lineage>
</organism>
<dbReference type="CDD" id="cd22343">
    <property type="entry name" value="PDDEXK_lambda_exonuclease-like"/>
    <property type="match status" value="1"/>
</dbReference>
<evidence type="ECO:0000256" key="1">
    <source>
        <dbReference type="SAM" id="MobiDB-lite"/>
    </source>
</evidence>
<feature type="region of interest" description="Disordered" evidence="1">
    <location>
        <begin position="1"/>
        <end position="23"/>
    </location>
</feature>
<dbReference type="Gene3D" id="3.90.320.10">
    <property type="match status" value="1"/>
</dbReference>
<protein>
    <submittedName>
        <fullName evidence="4">YqaJ domain-containing protein</fullName>
    </submittedName>
</protein>
<gene>
    <name evidence="4" type="primary">AVEN_11276_1</name>
    <name evidence="4" type="ORF">TNCV_1813331</name>
</gene>
<dbReference type="Pfam" id="PF09588">
    <property type="entry name" value="YqaJ"/>
    <property type="match status" value="1"/>
</dbReference>
<comment type="caution">
    <text evidence="4">The sequence shown here is derived from an EMBL/GenBank/DDBJ whole genome shotgun (WGS) entry which is preliminary data.</text>
</comment>